<evidence type="ECO:0000256" key="6">
    <source>
        <dbReference type="ARBA" id="ARBA00023242"/>
    </source>
</evidence>
<evidence type="ECO:0000313" key="10">
    <source>
        <dbReference type="Proteomes" id="UP000887116"/>
    </source>
</evidence>
<dbReference type="SUPFAM" id="SSF57667">
    <property type="entry name" value="beta-beta-alpha zinc fingers"/>
    <property type="match status" value="1"/>
</dbReference>
<organism evidence="9 10">
    <name type="scientific">Trichonephila clavata</name>
    <name type="common">Joro spider</name>
    <name type="synonym">Nephila clavata</name>
    <dbReference type="NCBI Taxonomy" id="2740835"/>
    <lineage>
        <taxon>Eukaryota</taxon>
        <taxon>Metazoa</taxon>
        <taxon>Ecdysozoa</taxon>
        <taxon>Arthropoda</taxon>
        <taxon>Chelicerata</taxon>
        <taxon>Arachnida</taxon>
        <taxon>Araneae</taxon>
        <taxon>Araneomorphae</taxon>
        <taxon>Entelegynae</taxon>
        <taxon>Araneoidea</taxon>
        <taxon>Nephilidae</taxon>
        <taxon>Trichonephila</taxon>
    </lineage>
</organism>
<dbReference type="InterPro" id="IPR013087">
    <property type="entry name" value="Znf_C2H2_type"/>
</dbReference>
<accession>A0A8X6LCU9</accession>
<dbReference type="PANTHER" id="PTHR23226">
    <property type="entry name" value="ZINC FINGER AND SCAN DOMAIN-CONTAINING"/>
    <property type="match status" value="1"/>
</dbReference>
<keyword evidence="4 7" id="KW-0863">Zinc-finger</keyword>
<evidence type="ECO:0000259" key="8">
    <source>
        <dbReference type="PROSITE" id="PS50157"/>
    </source>
</evidence>
<evidence type="ECO:0000256" key="7">
    <source>
        <dbReference type="PROSITE-ProRule" id="PRU00042"/>
    </source>
</evidence>
<dbReference type="PANTHER" id="PTHR23226:SF416">
    <property type="entry name" value="FI01424P"/>
    <property type="match status" value="1"/>
</dbReference>
<evidence type="ECO:0000256" key="3">
    <source>
        <dbReference type="ARBA" id="ARBA00022737"/>
    </source>
</evidence>
<dbReference type="PROSITE" id="PS50157">
    <property type="entry name" value="ZINC_FINGER_C2H2_2"/>
    <property type="match status" value="1"/>
</dbReference>
<evidence type="ECO:0000313" key="9">
    <source>
        <dbReference type="EMBL" id="GFR05050.1"/>
    </source>
</evidence>
<dbReference type="EMBL" id="BMAO01025810">
    <property type="protein sequence ID" value="GFR05050.1"/>
    <property type="molecule type" value="Genomic_DNA"/>
</dbReference>
<keyword evidence="2" id="KW-0479">Metal-binding</keyword>
<evidence type="ECO:0000256" key="4">
    <source>
        <dbReference type="ARBA" id="ARBA00022771"/>
    </source>
</evidence>
<keyword evidence="5" id="KW-0862">Zinc</keyword>
<comment type="caution">
    <text evidence="9">The sequence shown here is derived from an EMBL/GenBank/DDBJ whole genome shotgun (WGS) entry which is preliminary data.</text>
</comment>
<dbReference type="GO" id="GO:0005634">
    <property type="term" value="C:nucleus"/>
    <property type="evidence" value="ECO:0007669"/>
    <property type="project" value="UniProtKB-SubCell"/>
</dbReference>
<keyword evidence="10" id="KW-1185">Reference proteome</keyword>
<keyword evidence="3" id="KW-0677">Repeat</keyword>
<dbReference type="AlphaFoldDB" id="A0A8X6LCU9"/>
<dbReference type="InterPro" id="IPR036236">
    <property type="entry name" value="Znf_C2H2_sf"/>
</dbReference>
<dbReference type="Gene3D" id="3.30.160.60">
    <property type="entry name" value="Classic Zinc Finger"/>
    <property type="match status" value="1"/>
</dbReference>
<evidence type="ECO:0000256" key="5">
    <source>
        <dbReference type="ARBA" id="ARBA00022833"/>
    </source>
</evidence>
<dbReference type="OrthoDB" id="427030at2759"/>
<sequence>MKECNVNPSEGGLFYFCADCAPIRREAGLFTCVSSFEMFFNCIACGKTFRHGFLSKNMDSSNAPYHRYKNCGEIFVTSTQLLHPSYNHSGAWPYSCSGCTRGFADSTDLELHMRQREFCCNKCSKTFLEKFALKCIVILLLHISCVLRRVLRDLTEYLLR</sequence>
<dbReference type="GO" id="GO:0000981">
    <property type="term" value="F:DNA-binding transcription factor activity, RNA polymerase II-specific"/>
    <property type="evidence" value="ECO:0007669"/>
    <property type="project" value="TreeGrafter"/>
</dbReference>
<dbReference type="Proteomes" id="UP000887116">
    <property type="component" value="Unassembled WGS sequence"/>
</dbReference>
<proteinExistence type="predicted"/>
<comment type="subcellular location">
    <subcellularLocation>
        <location evidence="1">Nucleus</location>
    </subcellularLocation>
</comment>
<evidence type="ECO:0000256" key="2">
    <source>
        <dbReference type="ARBA" id="ARBA00022723"/>
    </source>
</evidence>
<gene>
    <name evidence="9" type="ORF">TNCT_464031</name>
</gene>
<protein>
    <recommendedName>
        <fullName evidence="8">C2H2-type domain-containing protein</fullName>
    </recommendedName>
</protein>
<dbReference type="GO" id="GO:0008270">
    <property type="term" value="F:zinc ion binding"/>
    <property type="evidence" value="ECO:0007669"/>
    <property type="project" value="UniProtKB-KW"/>
</dbReference>
<evidence type="ECO:0000256" key="1">
    <source>
        <dbReference type="ARBA" id="ARBA00004123"/>
    </source>
</evidence>
<dbReference type="GO" id="GO:0000978">
    <property type="term" value="F:RNA polymerase II cis-regulatory region sequence-specific DNA binding"/>
    <property type="evidence" value="ECO:0007669"/>
    <property type="project" value="TreeGrafter"/>
</dbReference>
<keyword evidence="6" id="KW-0539">Nucleus</keyword>
<feature type="domain" description="C2H2-type" evidence="8">
    <location>
        <begin position="94"/>
        <end position="114"/>
    </location>
</feature>
<name>A0A8X6LCU9_TRICU</name>
<reference evidence="9" key="1">
    <citation type="submission" date="2020-07" db="EMBL/GenBank/DDBJ databases">
        <title>Multicomponent nature underlies the extraordinary mechanical properties of spider dragline silk.</title>
        <authorList>
            <person name="Kono N."/>
            <person name="Nakamura H."/>
            <person name="Mori M."/>
            <person name="Yoshida Y."/>
            <person name="Ohtoshi R."/>
            <person name="Malay A.D."/>
            <person name="Moran D.A.P."/>
            <person name="Tomita M."/>
            <person name="Numata K."/>
            <person name="Arakawa K."/>
        </authorList>
    </citation>
    <scope>NUCLEOTIDE SEQUENCE</scope>
</reference>